<comment type="caution">
    <text evidence="1">The sequence shown here is derived from an EMBL/GenBank/DDBJ whole genome shotgun (WGS) entry which is preliminary data.</text>
</comment>
<protein>
    <submittedName>
        <fullName evidence="1">Uncharacterized protein</fullName>
    </submittedName>
</protein>
<gene>
    <name evidence="1" type="ORF">Q604_UNBC11695G0001</name>
</gene>
<reference evidence="1" key="1">
    <citation type="submission" date="2013-12" db="EMBL/GenBank/DDBJ databases">
        <title>A Varibaculum cambriense genome reconstructed from a premature infant gut community with otherwise low bacterial novelty that shifts toward anaerobic metabolism during the third week of life.</title>
        <authorList>
            <person name="Brown C.T."/>
            <person name="Sharon I."/>
            <person name="Thomas B.C."/>
            <person name="Castelle C.J."/>
            <person name="Morowitz M.J."/>
            <person name="Banfield J.F."/>
        </authorList>
    </citation>
    <scope>NUCLEOTIDE SEQUENCE</scope>
</reference>
<feature type="non-terminal residue" evidence="1">
    <location>
        <position position="1"/>
    </location>
</feature>
<sequence length="76" mass="8932">VVNIFHDNRHAFPRRLVSDAAAHNACAQHRGLFRRFNVFGEFLRFAFYILIVKENADQCASFVGMRQRDKTFVFQI</sequence>
<evidence type="ECO:0000313" key="1">
    <source>
        <dbReference type="EMBL" id="ETJ33871.1"/>
    </source>
</evidence>
<dbReference type="AlphaFoldDB" id="W1XUU0"/>
<accession>W1XUU0</accession>
<proteinExistence type="predicted"/>
<organism evidence="1">
    <name type="scientific">human gut metagenome</name>
    <dbReference type="NCBI Taxonomy" id="408170"/>
    <lineage>
        <taxon>unclassified sequences</taxon>
        <taxon>metagenomes</taxon>
        <taxon>organismal metagenomes</taxon>
    </lineage>
</organism>
<dbReference type="EMBL" id="AZMM01011695">
    <property type="protein sequence ID" value="ETJ33871.1"/>
    <property type="molecule type" value="Genomic_DNA"/>
</dbReference>
<name>W1XUU0_9ZZZZ</name>